<feature type="domain" description="MULE transposase" evidence="1">
    <location>
        <begin position="81"/>
        <end position="151"/>
    </location>
</feature>
<comment type="caution">
    <text evidence="2">The sequence shown here is derived from an EMBL/GenBank/DDBJ whole genome shotgun (WGS) entry which is preliminary data.</text>
</comment>
<organism evidence="2 3">
    <name type="scientific">Arachis hypogaea</name>
    <name type="common">Peanut</name>
    <dbReference type="NCBI Taxonomy" id="3818"/>
    <lineage>
        <taxon>Eukaryota</taxon>
        <taxon>Viridiplantae</taxon>
        <taxon>Streptophyta</taxon>
        <taxon>Embryophyta</taxon>
        <taxon>Tracheophyta</taxon>
        <taxon>Spermatophyta</taxon>
        <taxon>Magnoliopsida</taxon>
        <taxon>eudicotyledons</taxon>
        <taxon>Gunneridae</taxon>
        <taxon>Pentapetalae</taxon>
        <taxon>rosids</taxon>
        <taxon>fabids</taxon>
        <taxon>Fabales</taxon>
        <taxon>Fabaceae</taxon>
        <taxon>Papilionoideae</taxon>
        <taxon>50 kb inversion clade</taxon>
        <taxon>dalbergioids sensu lato</taxon>
        <taxon>Dalbergieae</taxon>
        <taxon>Pterocarpus clade</taxon>
        <taxon>Arachis</taxon>
    </lineage>
</organism>
<proteinExistence type="predicted"/>
<accession>A0A444YMR7</accession>
<sequence>MKEKNQNFFFELNLEADHCIKHVFWADARSKVAFEYFRDVVSFDTTYNTNRYSVQSHIVSCSVHVHLSVHHGLGALIYVGSFVGVNHHGHSTLLGCALMKNEDIQSFKWLFECWLRPMGGKAPKGILTDQCASIQRAIEPCMPITIHRWCI</sequence>
<dbReference type="InterPro" id="IPR018289">
    <property type="entry name" value="MULE_transposase_dom"/>
</dbReference>
<dbReference type="AlphaFoldDB" id="A0A444YMR7"/>
<dbReference type="Proteomes" id="UP000289738">
    <property type="component" value="Chromosome B06"/>
</dbReference>
<dbReference type="PANTHER" id="PTHR47718">
    <property type="entry name" value="OS01G0519700 PROTEIN"/>
    <property type="match status" value="1"/>
</dbReference>
<evidence type="ECO:0000313" key="3">
    <source>
        <dbReference type="Proteomes" id="UP000289738"/>
    </source>
</evidence>
<gene>
    <name evidence="2" type="ORF">Ahy_B06g082061</name>
</gene>
<dbReference type="Pfam" id="PF10551">
    <property type="entry name" value="MULE"/>
    <property type="match status" value="1"/>
</dbReference>
<evidence type="ECO:0000259" key="1">
    <source>
        <dbReference type="Pfam" id="PF10551"/>
    </source>
</evidence>
<keyword evidence="3" id="KW-1185">Reference proteome</keyword>
<protein>
    <recommendedName>
        <fullName evidence="1">MULE transposase domain-containing protein</fullName>
    </recommendedName>
</protein>
<dbReference type="STRING" id="3818.A0A444YMR7"/>
<reference evidence="2 3" key="1">
    <citation type="submission" date="2019-01" db="EMBL/GenBank/DDBJ databases">
        <title>Sequencing of cultivated peanut Arachis hypogaea provides insights into genome evolution and oil improvement.</title>
        <authorList>
            <person name="Chen X."/>
        </authorList>
    </citation>
    <scope>NUCLEOTIDE SEQUENCE [LARGE SCALE GENOMIC DNA]</scope>
    <source>
        <strain evidence="3">cv. Fuhuasheng</strain>
        <tissue evidence="2">Leaves</tissue>
    </source>
</reference>
<name>A0A444YMR7_ARAHY</name>
<dbReference type="EMBL" id="SDMP01000016">
    <property type="protein sequence ID" value="RYR03211.1"/>
    <property type="molecule type" value="Genomic_DNA"/>
</dbReference>
<evidence type="ECO:0000313" key="2">
    <source>
        <dbReference type="EMBL" id="RYR03211.1"/>
    </source>
</evidence>